<dbReference type="EMBL" id="CP101914">
    <property type="protein sequence ID" value="UUI02380.1"/>
    <property type="molecule type" value="Genomic_DNA"/>
</dbReference>
<evidence type="ECO:0000256" key="1">
    <source>
        <dbReference type="ARBA" id="ARBA00022448"/>
    </source>
</evidence>
<dbReference type="InterPro" id="IPR036542">
    <property type="entry name" value="PTS_IIA_lac/cel_sf"/>
</dbReference>
<dbReference type="PANTHER" id="PTHR34382">
    <property type="entry name" value="PTS SYSTEM N,N'-DIACETYLCHITOBIOSE-SPECIFIC EIIA COMPONENT"/>
    <property type="match status" value="1"/>
</dbReference>
<dbReference type="RefSeq" id="WP_256707615.1">
    <property type="nucleotide sequence ID" value="NZ_CP101914.1"/>
</dbReference>
<evidence type="ECO:0000256" key="2">
    <source>
        <dbReference type="ARBA" id="ARBA00022597"/>
    </source>
</evidence>
<keyword evidence="2" id="KW-0762">Sugar transport</keyword>
<evidence type="ECO:0000256" key="5">
    <source>
        <dbReference type="PROSITE-ProRule" id="PRU00418"/>
    </source>
</evidence>
<keyword evidence="7" id="KW-1185">Reference proteome</keyword>
<dbReference type="PIRSF" id="PIRSF000699">
    <property type="entry name" value="PTS_IILac_III"/>
    <property type="match status" value="1"/>
</dbReference>
<keyword evidence="1" id="KW-0813">Transport</keyword>
<feature type="modified residue" description="Phosphohistidine; by HPr" evidence="5">
    <location>
        <position position="76"/>
    </location>
</feature>
<evidence type="ECO:0000313" key="6">
    <source>
        <dbReference type="EMBL" id="UUI02380.1"/>
    </source>
</evidence>
<keyword evidence="3" id="KW-0808">Transferase</keyword>
<evidence type="ECO:0000256" key="3">
    <source>
        <dbReference type="ARBA" id="ARBA00022679"/>
    </source>
</evidence>
<gene>
    <name evidence="6" type="ORF">NP439_20435</name>
</gene>
<evidence type="ECO:0000256" key="4">
    <source>
        <dbReference type="ARBA" id="ARBA00022683"/>
    </source>
</evidence>
<keyword evidence="4" id="KW-0598">Phosphotransferase system</keyword>
<protein>
    <submittedName>
        <fullName evidence="6">PTS lactose/cellobiose transporter subunit IIA</fullName>
    </submittedName>
</protein>
<dbReference type="Pfam" id="PF02255">
    <property type="entry name" value="PTS_IIA"/>
    <property type="match status" value="1"/>
</dbReference>
<sequence>MEEMESICMQIISNAGTARSLILEALQEARQGNFLKGEEKMNEANTFFVDAHQIHGQLIQKEAQGEGAPFSLLFMHAEDQLMNTETIKYLSKEMFFMYKKMQEGNGGM</sequence>
<dbReference type="PROSITE" id="PS51095">
    <property type="entry name" value="PTS_EIIA_TYPE_3"/>
    <property type="match status" value="1"/>
</dbReference>
<proteinExistence type="predicted"/>
<dbReference type="CDD" id="cd00215">
    <property type="entry name" value="PTS_IIA_lac"/>
    <property type="match status" value="1"/>
</dbReference>
<accession>A0ABY5JRF3</accession>
<dbReference type="Proteomes" id="UP001059773">
    <property type="component" value="Chromosome"/>
</dbReference>
<dbReference type="SUPFAM" id="SSF46973">
    <property type="entry name" value="Enzyme IIa from lactose specific PTS, IIa-lac"/>
    <property type="match status" value="1"/>
</dbReference>
<organism evidence="6 7">
    <name type="scientific">Oceanobacillus jeddahense</name>
    <dbReference type="NCBI Taxonomy" id="1462527"/>
    <lineage>
        <taxon>Bacteria</taxon>
        <taxon>Bacillati</taxon>
        <taxon>Bacillota</taxon>
        <taxon>Bacilli</taxon>
        <taxon>Bacillales</taxon>
        <taxon>Bacillaceae</taxon>
        <taxon>Oceanobacillus</taxon>
    </lineage>
</organism>
<evidence type="ECO:0000313" key="7">
    <source>
        <dbReference type="Proteomes" id="UP001059773"/>
    </source>
</evidence>
<dbReference type="Gene3D" id="1.20.58.80">
    <property type="entry name" value="Phosphotransferase system, lactose/cellobiose-type IIA subunit"/>
    <property type="match status" value="1"/>
</dbReference>
<name>A0ABY5JRF3_9BACI</name>
<dbReference type="PANTHER" id="PTHR34382:SF7">
    <property type="entry name" value="PTS SYSTEM N,N'-DIACETYLCHITOBIOSE-SPECIFIC EIIA COMPONENT"/>
    <property type="match status" value="1"/>
</dbReference>
<reference evidence="6" key="1">
    <citation type="submission" date="2022-07" db="EMBL/GenBank/DDBJ databases">
        <title>FELIX.</title>
        <authorList>
            <person name="Wan K.H."/>
            <person name="Park S."/>
            <person name="Lawrence Q."/>
            <person name="Eichenberger J.P."/>
            <person name="Booth B.W."/>
            <person name="Piaggio A.J."/>
            <person name="Chandler J.C."/>
            <person name="Franklin A.B."/>
            <person name="Celniker S.E."/>
        </authorList>
    </citation>
    <scope>NUCLEOTIDE SEQUENCE</scope>
    <source>
        <strain evidence="6">QA-1986 374</strain>
    </source>
</reference>
<dbReference type="InterPro" id="IPR003188">
    <property type="entry name" value="PTS_IIA_lac/cel"/>
</dbReference>